<dbReference type="InterPro" id="IPR031468">
    <property type="entry name" value="SMP_LBD"/>
</dbReference>
<evidence type="ECO:0000259" key="11">
    <source>
        <dbReference type="PROSITE" id="PS51847"/>
    </source>
</evidence>
<dbReference type="AlphaFoldDB" id="A0A1X2HYU6"/>
<keyword evidence="3 10" id="KW-0812">Transmembrane</keyword>
<evidence type="ECO:0000256" key="4">
    <source>
        <dbReference type="ARBA" id="ARBA00022824"/>
    </source>
</evidence>
<feature type="compositionally biased region" description="Low complexity" evidence="9">
    <location>
        <begin position="550"/>
        <end position="561"/>
    </location>
</feature>
<feature type="region of interest" description="Disordered" evidence="9">
    <location>
        <begin position="164"/>
        <end position="203"/>
    </location>
</feature>
<keyword evidence="6" id="KW-0445">Lipid transport</keyword>
<dbReference type="GO" id="GO:1990456">
    <property type="term" value="P:mitochondrion-endoplasmic reticulum membrane tethering"/>
    <property type="evidence" value="ECO:0007669"/>
    <property type="project" value="TreeGrafter"/>
</dbReference>
<dbReference type="GO" id="GO:0008289">
    <property type="term" value="F:lipid binding"/>
    <property type="evidence" value="ECO:0007669"/>
    <property type="project" value="UniProtKB-KW"/>
</dbReference>
<reference evidence="12 13" key="1">
    <citation type="submission" date="2016-07" db="EMBL/GenBank/DDBJ databases">
        <title>Pervasive Adenine N6-methylation of Active Genes in Fungi.</title>
        <authorList>
            <consortium name="DOE Joint Genome Institute"/>
            <person name="Mondo S.J."/>
            <person name="Dannebaum R.O."/>
            <person name="Kuo R.C."/>
            <person name="Labutti K."/>
            <person name="Haridas S."/>
            <person name="Kuo A."/>
            <person name="Salamov A."/>
            <person name="Ahrendt S.R."/>
            <person name="Lipzen A."/>
            <person name="Sullivan W."/>
            <person name="Andreopoulos W.B."/>
            <person name="Clum A."/>
            <person name="Lindquist E."/>
            <person name="Daum C."/>
            <person name="Ramamoorthy G.K."/>
            <person name="Gryganskyi A."/>
            <person name="Culley D."/>
            <person name="Magnuson J.K."/>
            <person name="James T.Y."/>
            <person name="O'Malley M.A."/>
            <person name="Stajich J.E."/>
            <person name="Spatafora J.W."/>
            <person name="Visel A."/>
            <person name="Grigoriev I.V."/>
        </authorList>
    </citation>
    <scope>NUCLEOTIDE SEQUENCE [LARGE SCALE GENOMIC DNA]</scope>
    <source>
        <strain evidence="12 13">NRRL 1336</strain>
    </source>
</reference>
<keyword evidence="7" id="KW-0446">Lipid-binding</keyword>
<dbReference type="Pfam" id="PF10296">
    <property type="entry name" value="MMM1"/>
    <property type="match status" value="1"/>
</dbReference>
<feature type="compositionally biased region" description="Polar residues" evidence="9">
    <location>
        <begin position="774"/>
        <end position="790"/>
    </location>
</feature>
<evidence type="ECO:0000256" key="7">
    <source>
        <dbReference type="ARBA" id="ARBA00023121"/>
    </source>
</evidence>
<keyword evidence="13" id="KW-1185">Reference proteome</keyword>
<feature type="compositionally biased region" description="Basic residues" evidence="9">
    <location>
        <begin position="610"/>
        <end position="621"/>
    </location>
</feature>
<dbReference type="Gene3D" id="2.30.29.30">
    <property type="entry name" value="Pleckstrin-homology domain (PH domain)/Phosphotyrosine-binding domain (PTB)"/>
    <property type="match status" value="1"/>
</dbReference>
<protein>
    <submittedName>
        <fullName evidence="12">Putative integral membrane protein conserved region-domain-containing protein</fullName>
    </submittedName>
</protein>
<evidence type="ECO:0000256" key="6">
    <source>
        <dbReference type="ARBA" id="ARBA00023055"/>
    </source>
</evidence>
<evidence type="ECO:0000313" key="13">
    <source>
        <dbReference type="Proteomes" id="UP000193560"/>
    </source>
</evidence>
<evidence type="ECO:0000256" key="10">
    <source>
        <dbReference type="SAM" id="Phobius"/>
    </source>
</evidence>
<organism evidence="12 13">
    <name type="scientific">Absidia repens</name>
    <dbReference type="NCBI Taxonomy" id="90262"/>
    <lineage>
        <taxon>Eukaryota</taxon>
        <taxon>Fungi</taxon>
        <taxon>Fungi incertae sedis</taxon>
        <taxon>Mucoromycota</taxon>
        <taxon>Mucoromycotina</taxon>
        <taxon>Mucoromycetes</taxon>
        <taxon>Mucorales</taxon>
        <taxon>Cunninghamellaceae</taxon>
        <taxon>Absidia</taxon>
    </lineage>
</organism>
<evidence type="ECO:0000256" key="2">
    <source>
        <dbReference type="ARBA" id="ARBA00022448"/>
    </source>
</evidence>
<feature type="compositionally biased region" description="Low complexity" evidence="9">
    <location>
        <begin position="730"/>
        <end position="748"/>
    </location>
</feature>
<feature type="compositionally biased region" description="Acidic residues" evidence="9">
    <location>
        <begin position="461"/>
        <end position="473"/>
    </location>
</feature>
<evidence type="ECO:0000313" key="12">
    <source>
        <dbReference type="EMBL" id="ORZ04615.1"/>
    </source>
</evidence>
<feature type="compositionally biased region" description="Low complexity" evidence="9">
    <location>
        <begin position="663"/>
        <end position="699"/>
    </location>
</feature>
<dbReference type="InterPro" id="IPR011993">
    <property type="entry name" value="PH-like_dom_sf"/>
</dbReference>
<accession>A0A1X2HYU6</accession>
<dbReference type="EMBL" id="MCGE01000049">
    <property type="protein sequence ID" value="ORZ04615.1"/>
    <property type="molecule type" value="Genomic_DNA"/>
</dbReference>
<sequence>MALISTFMIGYLLGGLTLFPVLLAIYVYLPTTYLIACLEQSYRRCVKIIYNPASTTTSAGSTAFDDKHNSTTKGTSPLYKVGWLRMTQGKAPTISLKKPSQRPYFAVLKYHTLYLYDSDEQLDCQQVLALQNYKVEMYPPDIQDAELFSRPYWIQLTSLLDDDQPQQLQQQQQQQLEQPSLLADNGSDTDSDSDSYHSSSKTTGPMSTLYLHCHLCTEKEDWYQLLMQASGRPRTPVTMGSLQPLIQRVHCDGDQLELQWFNALLGRLFLGIHQSERFRQSVWTKVMTKVDKINARRPPFLGEIQVRAVDIGGNLPLLTRPRLVNLTPQGECRLEAMVDYQGADLHIEIATVLQWSYSDRLPPLTMDIVLRVTLQSLKGKVNVLIKPPPCNRIWYGFDGLPAMKWHIAPLVWETKVGHSMVVKAIIKHLEEVFRDTMVMPHMDDITFFDADGLGGIYQEEYHDDDDADDDNQQNDDHRDNSNDEQDDGKIYNSDNDDGLLNEKRRRRTTSDQHQHHMGKGLSGTTARHTNGLDKRQAPILSNQKANVTQSPTSLLTSSPLSYHQSLQQKQRQKGRTGKDANKKVADTRKKSKRQSTSVTSDPVPIVASNNKKKQSNGKKTKRQEDMKLLSTARSFPELISAHNNSTTTTAPHATATGAAEVPIQQQQQLQQPILVSSSSTSSTTSSSGSSSQVPGLSISPNTTTNQDPMLPPVHRFSPPDPLPQPGLYFSSSSSSTTTTNTTTTSHTQPLPPPPSNDPYSSSPPALRPRRSFANLGQKTSASTAVSQVNTAAGFFAGKQQQQQHQQQQQQQQQPT</sequence>
<keyword evidence="8 10" id="KW-0472">Membrane</keyword>
<dbReference type="SUPFAM" id="SSF50729">
    <property type="entry name" value="PH domain-like"/>
    <property type="match status" value="1"/>
</dbReference>
<keyword evidence="2" id="KW-0813">Transport</keyword>
<evidence type="ECO:0000256" key="3">
    <source>
        <dbReference type="ARBA" id="ARBA00022692"/>
    </source>
</evidence>
<feature type="compositionally biased region" description="Low complexity" evidence="9">
    <location>
        <begin position="164"/>
        <end position="182"/>
    </location>
</feature>
<evidence type="ECO:0000256" key="1">
    <source>
        <dbReference type="ARBA" id="ARBA00004586"/>
    </source>
</evidence>
<dbReference type="PROSITE" id="PS51847">
    <property type="entry name" value="SMP"/>
    <property type="match status" value="1"/>
</dbReference>
<evidence type="ECO:0000256" key="5">
    <source>
        <dbReference type="ARBA" id="ARBA00022989"/>
    </source>
</evidence>
<dbReference type="PANTHER" id="PTHR13466">
    <property type="entry name" value="TEX2 PROTEIN-RELATED"/>
    <property type="match status" value="1"/>
</dbReference>
<feature type="domain" description="SMP-LTD" evidence="11">
    <location>
        <begin position="254"/>
        <end position="448"/>
    </location>
</feature>
<dbReference type="PANTHER" id="PTHR13466:SF19">
    <property type="entry name" value="NUCLEUS-VACUOLE JUNCTION PROTEIN 2"/>
    <property type="match status" value="1"/>
</dbReference>
<evidence type="ECO:0000256" key="8">
    <source>
        <dbReference type="ARBA" id="ARBA00023136"/>
    </source>
</evidence>
<dbReference type="InterPro" id="IPR019411">
    <property type="entry name" value="MMM1_dom"/>
</dbReference>
<dbReference type="OrthoDB" id="26740at2759"/>
<feature type="region of interest" description="Disordered" evidence="9">
    <location>
        <begin position="459"/>
        <end position="625"/>
    </location>
</feature>
<evidence type="ECO:0000256" key="9">
    <source>
        <dbReference type="SAM" id="MobiDB-lite"/>
    </source>
</evidence>
<keyword evidence="4" id="KW-0256">Endoplasmic reticulum</keyword>
<dbReference type="GO" id="GO:0015914">
    <property type="term" value="P:phospholipid transport"/>
    <property type="evidence" value="ECO:0007669"/>
    <property type="project" value="TreeGrafter"/>
</dbReference>
<feature type="transmembrane region" description="Helical" evidence="10">
    <location>
        <begin position="7"/>
        <end position="29"/>
    </location>
</feature>
<dbReference type="GO" id="GO:0005789">
    <property type="term" value="C:endoplasmic reticulum membrane"/>
    <property type="evidence" value="ECO:0007669"/>
    <property type="project" value="UniProtKB-SubCell"/>
</dbReference>
<comment type="subcellular location">
    <subcellularLocation>
        <location evidence="1">Endoplasmic reticulum membrane</location>
    </subcellularLocation>
</comment>
<comment type="caution">
    <text evidence="12">The sequence shown here is derived from an EMBL/GenBank/DDBJ whole genome shotgun (WGS) entry which is preliminary data.</text>
</comment>
<dbReference type="Proteomes" id="UP000193560">
    <property type="component" value="Unassembled WGS sequence"/>
</dbReference>
<dbReference type="STRING" id="90262.A0A1X2HYU6"/>
<feature type="region of interest" description="Disordered" evidence="9">
    <location>
        <begin position="663"/>
        <end position="815"/>
    </location>
</feature>
<dbReference type="GO" id="GO:0032865">
    <property type="term" value="C:ERMES complex"/>
    <property type="evidence" value="ECO:0007669"/>
    <property type="project" value="TreeGrafter"/>
</dbReference>
<name>A0A1X2HYU6_9FUNG</name>
<dbReference type="CDD" id="cd21675">
    <property type="entry name" value="SMP_TEX2"/>
    <property type="match status" value="1"/>
</dbReference>
<feature type="compositionally biased region" description="Polar residues" evidence="9">
    <location>
        <begin position="539"/>
        <end position="549"/>
    </location>
</feature>
<proteinExistence type="predicted"/>
<feature type="compositionally biased region" description="Low complexity" evidence="9">
    <location>
        <begin position="799"/>
        <end position="815"/>
    </location>
</feature>
<keyword evidence="5 10" id="KW-1133">Transmembrane helix</keyword>
<feature type="compositionally biased region" description="Basic and acidic residues" evidence="9">
    <location>
        <begin position="576"/>
        <end position="588"/>
    </location>
</feature>
<gene>
    <name evidence="12" type="ORF">BCR42DRAFT_429018</name>
</gene>